<dbReference type="PANTHER" id="PTHR43861:SF1">
    <property type="entry name" value="TRANS-ACONITATE 2-METHYLTRANSFERASE"/>
    <property type="match status" value="1"/>
</dbReference>
<dbReference type="GO" id="GO:0008168">
    <property type="term" value="F:methyltransferase activity"/>
    <property type="evidence" value="ECO:0007669"/>
    <property type="project" value="UniProtKB-KW"/>
</dbReference>
<dbReference type="OrthoDB" id="9791837at2"/>
<dbReference type="STRING" id="1392540.P256_01554"/>
<feature type="domain" description="Methyltransferase" evidence="3">
    <location>
        <begin position="41"/>
        <end position="129"/>
    </location>
</feature>
<keyword evidence="5" id="KW-1185">Reference proteome</keyword>
<dbReference type="SUPFAM" id="SSF53335">
    <property type="entry name" value="S-adenosyl-L-methionine-dependent methyltransferases"/>
    <property type="match status" value="1"/>
</dbReference>
<dbReference type="eggNOG" id="COG2227">
    <property type="taxonomic scope" value="Bacteria"/>
</dbReference>
<keyword evidence="1" id="KW-0489">Methyltransferase</keyword>
<comment type="caution">
    <text evidence="4">The sequence shown here is derived from an EMBL/GenBank/DDBJ whole genome shotgun (WGS) entry which is preliminary data.</text>
</comment>
<dbReference type="Pfam" id="PF13649">
    <property type="entry name" value="Methyltransf_25"/>
    <property type="match status" value="1"/>
</dbReference>
<dbReference type="AlphaFoldDB" id="V2TRQ3"/>
<proteinExistence type="predicted"/>
<reference evidence="4 5" key="1">
    <citation type="submission" date="2013-10" db="EMBL/GenBank/DDBJ databases">
        <title>The Genome Sequence of Acinetobacter nectaris CIP 110549.</title>
        <authorList>
            <consortium name="The Broad Institute Genomics Platform"/>
            <consortium name="The Broad Institute Genome Sequencing Center for Infectious Disease"/>
            <person name="Cerqueira G."/>
            <person name="Feldgarden M."/>
            <person name="Courvalin P."/>
            <person name="Grillot-Courvalin C."/>
            <person name="Clermont D."/>
            <person name="Rocha E."/>
            <person name="Yoon E.-J."/>
            <person name="Nemec A."/>
            <person name="Young S.K."/>
            <person name="Zeng Q."/>
            <person name="Gargeya S."/>
            <person name="Fitzgerald M."/>
            <person name="Abouelleil A."/>
            <person name="Alvarado L."/>
            <person name="Berlin A.M."/>
            <person name="Chapman S.B."/>
            <person name="Gainer-Dewar J."/>
            <person name="Goldberg J."/>
            <person name="Gnerre S."/>
            <person name="Griggs A."/>
            <person name="Gujja S."/>
            <person name="Hansen M."/>
            <person name="Howarth C."/>
            <person name="Imamovic A."/>
            <person name="Ireland A."/>
            <person name="Larimer J."/>
            <person name="McCowan C."/>
            <person name="Murphy C."/>
            <person name="Pearson M."/>
            <person name="Poon T.W."/>
            <person name="Priest M."/>
            <person name="Roberts A."/>
            <person name="Saif S."/>
            <person name="Shea T."/>
            <person name="Sykes S."/>
            <person name="Wortman J."/>
            <person name="Nusbaum C."/>
            <person name="Birren B."/>
        </authorList>
    </citation>
    <scope>NUCLEOTIDE SEQUENCE [LARGE SCALE GENOMIC DNA]</scope>
    <source>
        <strain evidence="4 5">CIP 110549</strain>
    </source>
</reference>
<dbReference type="InterPro" id="IPR029063">
    <property type="entry name" value="SAM-dependent_MTases_sf"/>
</dbReference>
<evidence type="ECO:0000256" key="2">
    <source>
        <dbReference type="ARBA" id="ARBA00022679"/>
    </source>
</evidence>
<evidence type="ECO:0000259" key="3">
    <source>
        <dbReference type="Pfam" id="PF13649"/>
    </source>
</evidence>
<dbReference type="InterPro" id="IPR041698">
    <property type="entry name" value="Methyltransf_25"/>
</dbReference>
<dbReference type="HOGENOM" id="CLU_057823_2_1_6"/>
<name>V2TRQ3_9GAMM</name>
<evidence type="ECO:0000256" key="1">
    <source>
        <dbReference type="ARBA" id="ARBA00022603"/>
    </source>
</evidence>
<dbReference type="Gene3D" id="3.40.50.150">
    <property type="entry name" value="Vaccinia Virus protein VP39"/>
    <property type="match status" value="1"/>
</dbReference>
<accession>V2TRQ3</accession>
<dbReference type="RefSeq" id="WP_023273174.1">
    <property type="nucleotide sequence ID" value="NZ_KI530723.1"/>
</dbReference>
<evidence type="ECO:0000313" key="5">
    <source>
        <dbReference type="Proteomes" id="UP000023785"/>
    </source>
</evidence>
<dbReference type="GO" id="GO:0032259">
    <property type="term" value="P:methylation"/>
    <property type="evidence" value="ECO:0007669"/>
    <property type="project" value="UniProtKB-KW"/>
</dbReference>
<organism evidence="4 5">
    <name type="scientific">Acinetobacter nectaris CIP 110549</name>
    <dbReference type="NCBI Taxonomy" id="1392540"/>
    <lineage>
        <taxon>Bacteria</taxon>
        <taxon>Pseudomonadati</taxon>
        <taxon>Pseudomonadota</taxon>
        <taxon>Gammaproteobacteria</taxon>
        <taxon>Moraxellales</taxon>
        <taxon>Moraxellaceae</taxon>
        <taxon>Acinetobacter</taxon>
    </lineage>
</organism>
<gene>
    <name evidence="4" type="ORF">P256_01554</name>
</gene>
<dbReference type="PANTHER" id="PTHR43861">
    <property type="entry name" value="TRANS-ACONITATE 2-METHYLTRANSFERASE-RELATED"/>
    <property type="match status" value="1"/>
</dbReference>
<dbReference type="Proteomes" id="UP000023785">
    <property type="component" value="Unassembled WGS sequence"/>
</dbReference>
<dbReference type="PATRIC" id="fig|1392540.3.peg.1504"/>
<dbReference type="CDD" id="cd02440">
    <property type="entry name" value="AdoMet_MTases"/>
    <property type="match status" value="1"/>
</dbReference>
<sequence>MDNLLNYYNKNAQLFFDSTYRVEMNTLYQPFLRYLKENAFILDLGCGSGRDSLAFKNKGYTVEAIDSSEELVKKAVILSGVHVKHASFYDLKERNKYDGIWACASLLHCKRERLPEVLERIFKSLKLNGICYMSFKYGERDREVEGRSFTDLNEDQANDLLKGNKKWLLLQQWVSNDQRSDHVHEWLNIIVKKISD</sequence>
<evidence type="ECO:0000313" key="4">
    <source>
        <dbReference type="EMBL" id="ESK38735.1"/>
    </source>
</evidence>
<keyword evidence="2" id="KW-0808">Transferase</keyword>
<dbReference type="EMBL" id="AYER01000006">
    <property type="protein sequence ID" value="ESK38735.1"/>
    <property type="molecule type" value="Genomic_DNA"/>
</dbReference>
<protein>
    <recommendedName>
        <fullName evidence="3">Methyltransferase domain-containing protein</fullName>
    </recommendedName>
</protein>